<keyword evidence="3" id="KW-1185">Reference proteome</keyword>
<gene>
    <name evidence="2" type="ORF">GCM10007304_44950</name>
</gene>
<evidence type="ECO:0000313" key="2">
    <source>
        <dbReference type="EMBL" id="GGG26112.1"/>
    </source>
</evidence>
<evidence type="ECO:0000313" key="3">
    <source>
        <dbReference type="Proteomes" id="UP000654257"/>
    </source>
</evidence>
<evidence type="ECO:0000259" key="1">
    <source>
        <dbReference type="Pfam" id="PF12680"/>
    </source>
</evidence>
<accession>A0A917G734</accession>
<dbReference type="Gene3D" id="3.10.450.50">
    <property type="match status" value="1"/>
</dbReference>
<reference evidence="2" key="2">
    <citation type="submission" date="2020-09" db="EMBL/GenBank/DDBJ databases">
        <authorList>
            <person name="Sun Q."/>
            <person name="Sedlacek I."/>
        </authorList>
    </citation>
    <scope>NUCLEOTIDE SEQUENCE</scope>
    <source>
        <strain evidence="2">CCM 7905</strain>
    </source>
</reference>
<name>A0A917G734_9NOCA</name>
<dbReference type="InterPro" id="IPR032710">
    <property type="entry name" value="NTF2-like_dom_sf"/>
</dbReference>
<dbReference type="EMBL" id="BMCU01000006">
    <property type="protein sequence ID" value="GGG26112.1"/>
    <property type="molecule type" value="Genomic_DNA"/>
</dbReference>
<reference evidence="2" key="1">
    <citation type="journal article" date="2014" name="Int. J. Syst. Evol. Microbiol.">
        <title>Complete genome sequence of Corynebacterium casei LMG S-19264T (=DSM 44701T), isolated from a smear-ripened cheese.</title>
        <authorList>
            <consortium name="US DOE Joint Genome Institute (JGI-PGF)"/>
            <person name="Walter F."/>
            <person name="Albersmeier A."/>
            <person name="Kalinowski J."/>
            <person name="Ruckert C."/>
        </authorList>
    </citation>
    <scope>NUCLEOTIDE SEQUENCE</scope>
    <source>
        <strain evidence="2">CCM 7905</strain>
    </source>
</reference>
<sequence length="124" mass="13230">MTLNIQSYYATLDRGDLHAAVAMLASEVEFAMIIPSGVNRGRGRDGMLAYLTARPPVDRKHNMIGAAADGDLQFAHGTVTDGDVVTGFFVGAMHLNADGLIDRYQVSFDTDFALVPTHGNGSNS</sequence>
<feature type="domain" description="SnoaL-like" evidence="1">
    <location>
        <begin position="6"/>
        <end position="103"/>
    </location>
</feature>
<dbReference type="Proteomes" id="UP000654257">
    <property type="component" value="Unassembled WGS sequence"/>
</dbReference>
<dbReference type="InterPro" id="IPR037401">
    <property type="entry name" value="SnoaL-like"/>
</dbReference>
<dbReference type="Pfam" id="PF12680">
    <property type="entry name" value="SnoaL_2"/>
    <property type="match status" value="1"/>
</dbReference>
<organism evidence="2 3">
    <name type="scientific">Rhodococcoides trifolii</name>
    <dbReference type="NCBI Taxonomy" id="908250"/>
    <lineage>
        <taxon>Bacteria</taxon>
        <taxon>Bacillati</taxon>
        <taxon>Actinomycetota</taxon>
        <taxon>Actinomycetes</taxon>
        <taxon>Mycobacteriales</taxon>
        <taxon>Nocardiaceae</taxon>
        <taxon>Rhodococcoides</taxon>
    </lineage>
</organism>
<comment type="caution">
    <text evidence="2">The sequence shown here is derived from an EMBL/GenBank/DDBJ whole genome shotgun (WGS) entry which is preliminary data.</text>
</comment>
<proteinExistence type="predicted"/>
<protein>
    <recommendedName>
        <fullName evidence="1">SnoaL-like domain-containing protein</fullName>
    </recommendedName>
</protein>
<dbReference type="RefSeq" id="WP_188547209.1">
    <property type="nucleotide sequence ID" value="NZ_BMCU01000006.1"/>
</dbReference>
<dbReference type="SUPFAM" id="SSF54427">
    <property type="entry name" value="NTF2-like"/>
    <property type="match status" value="1"/>
</dbReference>
<dbReference type="AlphaFoldDB" id="A0A917G734"/>